<dbReference type="Gene3D" id="3.30.530.20">
    <property type="match status" value="1"/>
</dbReference>
<dbReference type="PROSITE" id="PS51304">
    <property type="entry name" value="GALECTIN"/>
    <property type="match status" value="1"/>
</dbReference>
<keyword evidence="4" id="KW-1185">Reference proteome</keyword>
<dbReference type="Pfam" id="PF08327">
    <property type="entry name" value="AHSA1"/>
    <property type="match status" value="1"/>
</dbReference>
<dbReference type="AlphaFoldDB" id="A0A231H4A5"/>
<dbReference type="CDD" id="cd08900">
    <property type="entry name" value="SRPBCC_CalC_Aha1-like_7"/>
    <property type="match status" value="1"/>
</dbReference>
<evidence type="ECO:0000313" key="4">
    <source>
        <dbReference type="Proteomes" id="UP000215506"/>
    </source>
</evidence>
<dbReference type="SUPFAM" id="SSF55961">
    <property type="entry name" value="Bet v1-like"/>
    <property type="match status" value="1"/>
</dbReference>
<dbReference type="InterPro" id="IPR013538">
    <property type="entry name" value="ASHA1/2-like_C"/>
</dbReference>
<evidence type="ECO:0000256" key="1">
    <source>
        <dbReference type="ARBA" id="ARBA00006817"/>
    </source>
</evidence>
<dbReference type="InterPro" id="IPR001079">
    <property type="entry name" value="Galectin_CRD"/>
</dbReference>
<evidence type="ECO:0000259" key="2">
    <source>
        <dbReference type="PROSITE" id="PS51304"/>
    </source>
</evidence>
<organism evidence="3 4">
    <name type="scientific">Nocardia cerradoensis</name>
    <dbReference type="NCBI Taxonomy" id="85688"/>
    <lineage>
        <taxon>Bacteria</taxon>
        <taxon>Bacillati</taxon>
        <taxon>Actinomycetota</taxon>
        <taxon>Actinomycetes</taxon>
        <taxon>Mycobacteriales</taxon>
        <taxon>Nocardiaceae</taxon>
        <taxon>Nocardia</taxon>
    </lineage>
</organism>
<protein>
    <recommendedName>
        <fullName evidence="2">Galectin domain-containing protein</fullName>
    </recommendedName>
</protein>
<reference evidence="3 4" key="1">
    <citation type="submission" date="2017-07" db="EMBL/GenBank/DDBJ databases">
        <title>First draft Genome Sequence of Nocardia cerradoensis isolated from human infection.</title>
        <authorList>
            <person name="Carrasco G."/>
        </authorList>
    </citation>
    <scope>NUCLEOTIDE SEQUENCE [LARGE SCALE GENOMIC DNA]</scope>
    <source>
        <strain evidence="3 4">CNM20130759</strain>
    </source>
</reference>
<name>A0A231H4A5_9NOCA</name>
<feature type="domain" description="Galectin" evidence="2">
    <location>
        <begin position="1"/>
        <end position="105"/>
    </location>
</feature>
<comment type="caution">
    <text evidence="3">The sequence shown here is derived from an EMBL/GenBank/DDBJ whole genome shotgun (WGS) entry which is preliminary data.</text>
</comment>
<dbReference type="EMBL" id="NGAF01000008">
    <property type="protein sequence ID" value="OXR43681.1"/>
    <property type="molecule type" value="Genomic_DNA"/>
</dbReference>
<evidence type="ECO:0000313" key="3">
    <source>
        <dbReference type="EMBL" id="OXR43681.1"/>
    </source>
</evidence>
<dbReference type="Proteomes" id="UP000215506">
    <property type="component" value="Unassembled WGS sequence"/>
</dbReference>
<dbReference type="GO" id="GO:0030246">
    <property type="term" value="F:carbohydrate binding"/>
    <property type="evidence" value="ECO:0007669"/>
    <property type="project" value="InterPro"/>
</dbReference>
<accession>A0A231H4A5</accession>
<dbReference type="RefSeq" id="WP_094026128.1">
    <property type="nucleotide sequence ID" value="NZ_NGAF01000008.1"/>
</dbReference>
<comment type="similarity">
    <text evidence="1">Belongs to the AHA1 family.</text>
</comment>
<sequence length="152" mass="16958">MTTTHSLVHSTFTLERDYPVTPAAVFGAWAEPERKAEWFSAPGTEHELDFRVGGREIAAGVHDGKRMTFTTTYQEIVPAERIVYTSTMGVDDAVVTVSLTTVEFAETAAGTRLTLTEHGAYLDDHEKPEWREHGTAEQLTTLGERLREMSSR</sequence>
<proteinExistence type="inferred from homology"/>
<dbReference type="InterPro" id="IPR023393">
    <property type="entry name" value="START-like_dom_sf"/>
</dbReference>
<gene>
    <name evidence="3" type="ORF">B7C42_03916</name>
</gene>